<feature type="domain" description="RCK N-terminal" evidence="6">
    <location>
        <begin position="1"/>
        <end position="119"/>
    </location>
</feature>
<dbReference type="InterPro" id="IPR050721">
    <property type="entry name" value="Trk_Ktr_HKT_K-transport"/>
</dbReference>
<evidence type="ECO:0000256" key="1">
    <source>
        <dbReference type="ARBA" id="ARBA00022448"/>
    </source>
</evidence>
<keyword evidence="4" id="KW-0520">NAD</keyword>
<dbReference type="EMBL" id="BARW01008300">
    <property type="protein sequence ID" value="GAI82893.1"/>
    <property type="molecule type" value="Genomic_DNA"/>
</dbReference>
<dbReference type="InterPro" id="IPR006036">
    <property type="entry name" value="K_uptake_TrkA"/>
</dbReference>
<dbReference type="Pfam" id="PF02080">
    <property type="entry name" value="TrkA_C"/>
    <property type="match status" value="1"/>
</dbReference>
<evidence type="ECO:0000256" key="2">
    <source>
        <dbReference type="ARBA" id="ARBA00022538"/>
    </source>
</evidence>
<proteinExistence type="predicted"/>
<dbReference type="GO" id="GO:0005886">
    <property type="term" value="C:plasma membrane"/>
    <property type="evidence" value="ECO:0007669"/>
    <property type="project" value="InterPro"/>
</dbReference>
<dbReference type="PROSITE" id="PS51201">
    <property type="entry name" value="RCK_N"/>
    <property type="match status" value="1"/>
</dbReference>
<dbReference type="PROSITE" id="PS51202">
    <property type="entry name" value="RCK_C"/>
    <property type="match status" value="1"/>
</dbReference>
<feature type="non-terminal residue" evidence="8">
    <location>
        <position position="208"/>
    </location>
</feature>
<gene>
    <name evidence="8" type="ORF">S12H4_17059</name>
</gene>
<evidence type="ECO:0000256" key="5">
    <source>
        <dbReference type="ARBA" id="ARBA00023065"/>
    </source>
</evidence>
<dbReference type="InterPro" id="IPR006037">
    <property type="entry name" value="RCK_C"/>
</dbReference>
<evidence type="ECO:0000259" key="6">
    <source>
        <dbReference type="PROSITE" id="PS51201"/>
    </source>
</evidence>
<dbReference type="PANTHER" id="PTHR43833:SF5">
    <property type="entry name" value="TRK SYSTEM POTASSIUM UPTAKE PROTEIN TRKA"/>
    <property type="match status" value="1"/>
</dbReference>
<dbReference type="PRINTS" id="PR00335">
    <property type="entry name" value="KUPTAKETRKA"/>
</dbReference>
<evidence type="ECO:0000259" key="7">
    <source>
        <dbReference type="PROSITE" id="PS51202"/>
    </source>
</evidence>
<dbReference type="Gene3D" id="3.30.70.1450">
    <property type="entry name" value="Regulator of K+ conductance, C-terminal domain"/>
    <property type="match status" value="1"/>
</dbReference>
<evidence type="ECO:0008006" key="9">
    <source>
        <dbReference type="Google" id="ProtNLM"/>
    </source>
</evidence>
<keyword evidence="2" id="KW-0633">Potassium transport</keyword>
<keyword evidence="5" id="KW-0406">Ion transport</keyword>
<evidence type="ECO:0000313" key="8">
    <source>
        <dbReference type="EMBL" id="GAI82893.1"/>
    </source>
</evidence>
<protein>
    <recommendedName>
        <fullName evidence="9">RCK N-terminal domain-containing protein</fullName>
    </recommendedName>
</protein>
<dbReference type="InterPro" id="IPR036721">
    <property type="entry name" value="RCK_C_sf"/>
</dbReference>
<reference evidence="8" key="1">
    <citation type="journal article" date="2014" name="Front. Microbiol.">
        <title>High frequency of phylogenetically diverse reductive dehalogenase-homologous genes in deep subseafloor sedimentary metagenomes.</title>
        <authorList>
            <person name="Kawai M."/>
            <person name="Futagami T."/>
            <person name="Toyoda A."/>
            <person name="Takaki Y."/>
            <person name="Nishi S."/>
            <person name="Hori S."/>
            <person name="Arai W."/>
            <person name="Tsubouchi T."/>
            <person name="Morono Y."/>
            <person name="Uchiyama I."/>
            <person name="Ito T."/>
            <person name="Fujiyama A."/>
            <person name="Inagaki F."/>
            <person name="Takami H."/>
        </authorList>
    </citation>
    <scope>NUCLEOTIDE SEQUENCE</scope>
    <source>
        <strain evidence="8">Expedition CK06-06</strain>
    </source>
</reference>
<keyword evidence="3" id="KW-0630">Potassium</keyword>
<evidence type="ECO:0000256" key="3">
    <source>
        <dbReference type="ARBA" id="ARBA00022958"/>
    </source>
</evidence>
<dbReference type="SUPFAM" id="SSF116726">
    <property type="entry name" value="TrkA C-terminal domain-like"/>
    <property type="match status" value="1"/>
</dbReference>
<dbReference type="InterPro" id="IPR003148">
    <property type="entry name" value="RCK_N"/>
</dbReference>
<dbReference type="InterPro" id="IPR036291">
    <property type="entry name" value="NAD(P)-bd_dom_sf"/>
</dbReference>
<sequence>MYIIIVGVGRLGYYLTKALLDEGHEVLAIEKNATVCETVVSELGSVCIRGDGCEVSTLAGVGTNRADMLIAVTGDDEDNLVACQVAKHKFNVPRTVSRVRNPKNVAIFKKLGVDVTVSSTNIILEHIQTEVPTHPLTHLLTISDKGLEVVEVKIPPESTTVGKPIKELSLPPGSTLSLIIRKKHKPIIPKANTILQAEDQIIVVTTPE</sequence>
<dbReference type="Pfam" id="PF02254">
    <property type="entry name" value="TrkA_N"/>
    <property type="match status" value="1"/>
</dbReference>
<dbReference type="SUPFAM" id="SSF51735">
    <property type="entry name" value="NAD(P)-binding Rossmann-fold domains"/>
    <property type="match status" value="1"/>
</dbReference>
<evidence type="ECO:0000256" key="4">
    <source>
        <dbReference type="ARBA" id="ARBA00023027"/>
    </source>
</evidence>
<feature type="domain" description="RCK C-terminal" evidence="7">
    <location>
        <begin position="137"/>
        <end position="208"/>
    </location>
</feature>
<dbReference type="GO" id="GO:0015079">
    <property type="term" value="F:potassium ion transmembrane transporter activity"/>
    <property type="evidence" value="ECO:0007669"/>
    <property type="project" value="InterPro"/>
</dbReference>
<dbReference type="AlphaFoldDB" id="X1RQG0"/>
<organism evidence="8">
    <name type="scientific">marine sediment metagenome</name>
    <dbReference type="NCBI Taxonomy" id="412755"/>
    <lineage>
        <taxon>unclassified sequences</taxon>
        <taxon>metagenomes</taxon>
        <taxon>ecological metagenomes</taxon>
    </lineage>
</organism>
<accession>X1RQG0</accession>
<dbReference type="Gene3D" id="3.40.50.720">
    <property type="entry name" value="NAD(P)-binding Rossmann-like Domain"/>
    <property type="match status" value="1"/>
</dbReference>
<dbReference type="PANTHER" id="PTHR43833">
    <property type="entry name" value="POTASSIUM CHANNEL PROTEIN 2-RELATED-RELATED"/>
    <property type="match status" value="1"/>
</dbReference>
<keyword evidence="1" id="KW-0813">Transport</keyword>
<comment type="caution">
    <text evidence="8">The sequence shown here is derived from an EMBL/GenBank/DDBJ whole genome shotgun (WGS) entry which is preliminary data.</text>
</comment>
<name>X1RQG0_9ZZZZ</name>